<evidence type="ECO:0000313" key="9">
    <source>
        <dbReference type="Proteomes" id="UP001378592"/>
    </source>
</evidence>
<feature type="domain" description="Fibronectin type-III" evidence="7">
    <location>
        <begin position="635"/>
        <end position="727"/>
    </location>
</feature>
<evidence type="ECO:0000313" key="8">
    <source>
        <dbReference type="EMBL" id="KAK7793754.1"/>
    </source>
</evidence>
<comment type="caution">
    <text evidence="8">The sequence shown here is derived from an EMBL/GenBank/DDBJ whole genome shotgun (WGS) entry which is preliminary data.</text>
</comment>
<feature type="domain" description="Fibronectin type-III" evidence="7">
    <location>
        <begin position="832"/>
        <end position="932"/>
    </location>
</feature>
<dbReference type="Pfam" id="PF00041">
    <property type="entry name" value="fn3"/>
    <property type="match status" value="5"/>
</dbReference>
<sequence length="1287" mass="143630">MMEKILVLSFVAQLSLVISTSEIPDVNIVFKMPETSNRVNSLDRVEVELHSMSNSLGKILLHDNHTIISPISTRAIPPFGCSHTSPCGWESEDTWTLSPISYQELNMLSLPSRGFNLPCEFNNECQVFCQNSDGTHQCSCPDGFHLTSDNRTCTAQETCHNMLTETSGTFHSPHYPSSYDNNLNCFWIIVTSKEKRIRLNIPSINTEPSFDKVIVFDGKYREIARESGQGKRLNAESPENIMIIQFVTDTDTRLSGFEATYETEFNPSAIGLFELQSESGILTSTLHLSQPHLCVSLIYSLPPSGSLNIYANQSNDNTILFRQIHTNEINGWHISRYVSSFLDIRDSSTKLSVHLEGNKSKILNIAECTSDGDDIYVFPERHWRSVLPQIISSKTNLTAIGEAGNNCSHGGVYDKNARTCVCPTGFAGPTCTEACGPNHFGQNCSGRCSSFQDGCKNMIFCDTLRNCYCAAGFTGTNCEKECEPGTYGANCQNLCGRCKEGSCDKYTGECNNLCEEGYYPPLCQQRYAFLSQTPHVQERSWNNALISINFRNPNGMGVPHWYEVQYKKIGCDKWNKTSIQEIESRSTVVANVTDLHVGTKYLLRIVIICEDFNSYQGDAIPTVQFETQCQVPNSNDYNIVSSNITSSSFSITWNYPVHSDKWCPLELYEIILQDQWKTFSQELFFPLNYTVFSALLPAHQYTVYVCAKTKHGKAPCSLPFAVTTEGEVPEKVRHLTVKSRNPRDIHISWRRPLFTGSIKGYRIQYECVTNIVCEESCSSSSGSLETTEQSANLFNLLPYAQYKIRVGAFSSRQGPYTTLFATTKPASPDVSPIASDQPIVSKSNTTVTVQWQPPPCPGRNGQLRGYHVSLATEAENGIRILQTGTTKHLEASFTSLTPMTQYQVYIYAMNSHGWNADFKLVIPFSSSGTVPDRVQNLQVYKKGRRMIGIRWARPSRVYGMLKSFTVSYQQKDTENKFSQTVLPSACSGWPHLICYTINKNLQSDKQYIVSVAARNTEIDEDGMVSEIIAKTRENAPEAPTSLKITRSTSTSFEMEWGLPNMFNGELRSFLINVEHIESLNESECCEYFPVQELPVREETPIYNLEVTGLNPASTYVVSVTAKTITLGPSINATYFTSPLPPTNLQSPQALGVADDGDSYLLKIQPTNITSTPNSKYLLLVLPSSELPPPVIWERELLEKLTEAVNASFYIVSEFTSAELVSAQEVKISTGSDVRNGTLGQLMDPKFSPGYYKVGLALVQRYGQAISVALATSNQFEFRTVDLGRVIS</sequence>
<evidence type="ECO:0000256" key="1">
    <source>
        <dbReference type="ARBA" id="ARBA00022737"/>
    </source>
</evidence>
<organism evidence="8 9">
    <name type="scientific">Gryllus longicercus</name>
    <dbReference type="NCBI Taxonomy" id="2509291"/>
    <lineage>
        <taxon>Eukaryota</taxon>
        <taxon>Metazoa</taxon>
        <taxon>Ecdysozoa</taxon>
        <taxon>Arthropoda</taxon>
        <taxon>Hexapoda</taxon>
        <taxon>Insecta</taxon>
        <taxon>Pterygota</taxon>
        <taxon>Neoptera</taxon>
        <taxon>Polyneoptera</taxon>
        <taxon>Orthoptera</taxon>
        <taxon>Ensifera</taxon>
        <taxon>Gryllidea</taxon>
        <taxon>Grylloidea</taxon>
        <taxon>Gryllidae</taxon>
        <taxon>Gryllinae</taxon>
        <taxon>Gryllus</taxon>
    </lineage>
</organism>
<dbReference type="SMART" id="SM00181">
    <property type="entry name" value="EGF"/>
    <property type="match status" value="3"/>
</dbReference>
<dbReference type="SUPFAM" id="SSF49854">
    <property type="entry name" value="Spermadhesin, CUB domain"/>
    <property type="match status" value="1"/>
</dbReference>
<keyword evidence="4" id="KW-0732">Signal</keyword>
<dbReference type="InterPro" id="IPR003961">
    <property type="entry name" value="FN3_dom"/>
</dbReference>
<dbReference type="CDD" id="cd00041">
    <property type="entry name" value="CUB"/>
    <property type="match status" value="1"/>
</dbReference>
<feature type="domain" description="Fibronectin type-III" evidence="7">
    <location>
        <begin position="1038"/>
        <end position="1140"/>
    </location>
</feature>
<dbReference type="InterPro" id="IPR000859">
    <property type="entry name" value="CUB_dom"/>
</dbReference>
<dbReference type="EMBL" id="JAZDUA010000362">
    <property type="protein sequence ID" value="KAK7793754.1"/>
    <property type="molecule type" value="Genomic_DNA"/>
</dbReference>
<evidence type="ECO:0000259" key="5">
    <source>
        <dbReference type="PROSITE" id="PS01180"/>
    </source>
</evidence>
<feature type="chain" id="PRO_5042977660" evidence="4">
    <location>
        <begin position="20"/>
        <end position="1287"/>
    </location>
</feature>
<feature type="domain" description="Fibronectin type-III" evidence="7">
    <location>
        <begin position="728"/>
        <end position="826"/>
    </location>
</feature>
<feature type="domain" description="Fibronectin type-III" evidence="7">
    <location>
        <begin position="933"/>
        <end position="1037"/>
    </location>
</feature>
<dbReference type="PROSITE" id="PS00022">
    <property type="entry name" value="EGF_1"/>
    <property type="match status" value="2"/>
</dbReference>
<dbReference type="CDD" id="cd00053">
    <property type="entry name" value="EGF"/>
    <property type="match status" value="1"/>
</dbReference>
<dbReference type="SUPFAM" id="SSF49265">
    <property type="entry name" value="Fibronectin type III"/>
    <property type="match status" value="3"/>
</dbReference>
<dbReference type="CDD" id="cd00063">
    <property type="entry name" value="FN3"/>
    <property type="match status" value="5"/>
</dbReference>
<name>A0AAN9VET7_9ORTH</name>
<dbReference type="PANTHER" id="PTHR46708:SF2">
    <property type="entry name" value="FIBRONECTIN TYPE-III DOMAIN-CONTAINING PROTEIN"/>
    <property type="match status" value="1"/>
</dbReference>
<dbReference type="Pfam" id="PF00431">
    <property type="entry name" value="CUB"/>
    <property type="match status" value="1"/>
</dbReference>
<dbReference type="InterPro" id="IPR013783">
    <property type="entry name" value="Ig-like_fold"/>
</dbReference>
<dbReference type="Gene3D" id="2.60.120.290">
    <property type="entry name" value="Spermadhesin, CUB domain"/>
    <property type="match status" value="1"/>
</dbReference>
<proteinExistence type="predicted"/>
<evidence type="ECO:0000256" key="2">
    <source>
        <dbReference type="ARBA" id="ARBA00023157"/>
    </source>
</evidence>
<evidence type="ECO:0000259" key="6">
    <source>
        <dbReference type="PROSITE" id="PS50026"/>
    </source>
</evidence>
<dbReference type="InterPro" id="IPR036116">
    <property type="entry name" value="FN3_sf"/>
</dbReference>
<evidence type="ECO:0000259" key="7">
    <source>
        <dbReference type="PROSITE" id="PS50853"/>
    </source>
</evidence>
<dbReference type="SUPFAM" id="SSF57196">
    <property type="entry name" value="EGF/Laminin"/>
    <property type="match status" value="1"/>
</dbReference>
<comment type="caution">
    <text evidence="3">Lacks conserved residue(s) required for the propagation of feature annotation.</text>
</comment>
<gene>
    <name evidence="8" type="ORF">R5R35_000953</name>
</gene>
<keyword evidence="2 3" id="KW-1015">Disulfide bond</keyword>
<dbReference type="InterPro" id="IPR035914">
    <property type="entry name" value="Sperma_CUB_dom_sf"/>
</dbReference>
<dbReference type="PROSITE" id="PS50853">
    <property type="entry name" value="FN3"/>
    <property type="match status" value="5"/>
</dbReference>
<dbReference type="SMART" id="SM00060">
    <property type="entry name" value="FN3"/>
    <property type="match status" value="6"/>
</dbReference>
<feature type="domain" description="EGF-like" evidence="6">
    <location>
        <begin position="399"/>
        <end position="432"/>
    </location>
</feature>
<evidence type="ECO:0000256" key="4">
    <source>
        <dbReference type="SAM" id="SignalP"/>
    </source>
</evidence>
<dbReference type="InterPro" id="IPR050991">
    <property type="entry name" value="ECM_Regulatory_Proteins"/>
</dbReference>
<protein>
    <submittedName>
        <fullName evidence="8">Uncharacterized protein</fullName>
    </submittedName>
</protein>
<keyword evidence="1" id="KW-0677">Repeat</keyword>
<dbReference type="PANTHER" id="PTHR46708">
    <property type="entry name" value="TENASCIN"/>
    <property type="match status" value="1"/>
</dbReference>
<dbReference type="Proteomes" id="UP001378592">
    <property type="component" value="Unassembled WGS sequence"/>
</dbReference>
<dbReference type="PROSITE" id="PS01180">
    <property type="entry name" value="CUB"/>
    <property type="match status" value="1"/>
</dbReference>
<dbReference type="Gene3D" id="2.10.25.10">
    <property type="entry name" value="Laminin"/>
    <property type="match status" value="1"/>
</dbReference>
<dbReference type="Gene3D" id="2.60.40.10">
    <property type="entry name" value="Immunoglobulins"/>
    <property type="match status" value="6"/>
</dbReference>
<feature type="domain" description="CUB" evidence="5">
    <location>
        <begin position="159"/>
        <end position="264"/>
    </location>
</feature>
<feature type="signal peptide" evidence="4">
    <location>
        <begin position="1"/>
        <end position="19"/>
    </location>
</feature>
<dbReference type="InterPro" id="IPR000742">
    <property type="entry name" value="EGF"/>
</dbReference>
<reference evidence="8 9" key="1">
    <citation type="submission" date="2024-03" db="EMBL/GenBank/DDBJ databases">
        <title>The genome assembly and annotation of the cricket Gryllus longicercus Weissman &amp; Gray.</title>
        <authorList>
            <person name="Szrajer S."/>
            <person name="Gray D."/>
            <person name="Ylla G."/>
        </authorList>
    </citation>
    <scope>NUCLEOTIDE SEQUENCE [LARGE SCALE GENOMIC DNA]</scope>
    <source>
        <strain evidence="8">DAG 2021-001</strain>
        <tissue evidence="8">Whole body minus gut</tissue>
    </source>
</reference>
<accession>A0AAN9VET7</accession>
<keyword evidence="3" id="KW-0245">EGF-like domain</keyword>
<feature type="disulfide bond" evidence="3">
    <location>
        <begin position="422"/>
        <end position="431"/>
    </location>
</feature>
<dbReference type="SMART" id="SM00042">
    <property type="entry name" value="CUB"/>
    <property type="match status" value="1"/>
</dbReference>
<dbReference type="PROSITE" id="PS50026">
    <property type="entry name" value="EGF_3"/>
    <property type="match status" value="1"/>
</dbReference>
<keyword evidence="9" id="KW-1185">Reference proteome</keyword>
<evidence type="ECO:0000256" key="3">
    <source>
        <dbReference type="PROSITE-ProRule" id="PRU00076"/>
    </source>
</evidence>
<dbReference type="Gene3D" id="2.170.300.10">
    <property type="entry name" value="Tie2 ligand-binding domain superfamily"/>
    <property type="match status" value="1"/>
</dbReference>